<organism evidence="3 4">
    <name type="scientific">Thalassospira marina</name>
    <dbReference type="NCBI Taxonomy" id="2048283"/>
    <lineage>
        <taxon>Bacteria</taxon>
        <taxon>Pseudomonadati</taxon>
        <taxon>Pseudomonadota</taxon>
        <taxon>Alphaproteobacteria</taxon>
        <taxon>Rhodospirillales</taxon>
        <taxon>Thalassospiraceae</taxon>
        <taxon>Thalassospira</taxon>
    </lineage>
</organism>
<evidence type="ECO:0000256" key="2">
    <source>
        <dbReference type="ARBA" id="ARBA00023002"/>
    </source>
</evidence>
<dbReference type="PANTHER" id="PTHR24320:SF148">
    <property type="entry name" value="NAD(P)-BINDING ROSSMANN-FOLD SUPERFAMILY PROTEIN"/>
    <property type="match status" value="1"/>
</dbReference>
<keyword evidence="2" id="KW-0560">Oxidoreductase</keyword>
<gene>
    <name evidence="3" type="ORF">CSC3H3_03085</name>
</gene>
<accession>A0ABM6Q5M5</accession>
<dbReference type="PRINTS" id="PR00081">
    <property type="entry name" value="GDHRDH"/>
</dbReference>
<dbReference type="PANTHER" id="PTHR24320">
    <property type="entry name" value="RETINOL DEHYDROGENASE"/>
    <property type="match status" value="1"/>
</dbReference>
<dbReference type="InterPro" id="IPR036291">
    <property type="entry name" value="NAD(P)-bd_dom_sf"/>
</dbReference>
<dbReference type="Gene3D" id="3.40.50.720">
    <property type="entry name" value="NAD(P)-binding Rossmann-like Domain"/>
    <property type="match status" value="1"/>
</dbReference>
<keyword evidence="4" id="KW-1185">Reference proteome</keyword>
<dbReference type="NCBIfam" id="NF004845">
    <property type="entry name" value="PRK06196.1"/>
    <property type="match status" value="1"/>
</dbReference>
<dbReference type="EMBL" id="CP024199">
    <property type="protein sequence ID" value="AUG51809.1"/>
    <property type="molecule type" value="Genomic_DNA"/>
</dbReference>
<evidence type="ECO:0000313" key="4">
    <source>
        <dbReference type="Proteomes" id="UP000233458"/>
    </source>
</evidence>
<dbReference type="Proteomes" id="UP000233458">
    <property type="component" value="Chromosome"/>
</dbReference>
<dbReference type="SUPFAM" id="SSF51735">
    <property type="entry name" value="NAD(P)-binding Rossmann-fold domains"/>
    <property type="match status" value="1"/>
</dbReference>
<name>A0ABM6Q5M5_9PROT</name>
<dbReference type="RefSeq" id="WP_101283638.1">
    <property type="nucleotide sequence ID" value="NZ_CP024199.1"/>
</dbReference>
<dbReference type="InterPro" id="IPR002347">
    <property type="entry name" value="SDR_fam"/>
</dbReference>
<comment type="similarity">
    <text evidence="1">Belongs to the short-chain dehydrogenases/reductases (SDR) family.</text>
</comment>
<proteinExistence type="inferred from homology"/>
<evidence type="ECO:0000313" key="3">
    <source>
        <dbReference type="EMBL" id="AUG51809.1"/>
    </source>
</evidence>
<reference evidence="3 4" key="1">
    <citation type="submission" date="2017-10" db="EMBL/GenBank/DDBJ databases">
        <title>Biodiversity and function of Thalassospira species in the particle-attached aromatic-hydrocarbon-degrading consortia from the surface seawater of the China South Sea.</title>
        <authorList>
            <person name="Dong C."/>
            <person name="Liu R."/>
            <person name="Shao Z."/>
        </authorList>
    </citation>
    <scope>NUCLEOTIDE SEQUENCE [LARGE SCALE GENOMIC DNA]</scope>
    <source>
        <strain evidence="3 4">CSC3H3</strain>
    </source>
</reference>
<evidence type="ECO:0000256" key="1">
    <source>
        <dbReference type="ARBA" id="ARBA00006484"/>
    </source>
</evidence>
<protein>
    <submittedName>
        <fullName evidence="3">Oxidoreductase</fullName>
    </submittedName>
</protein>
<sequence>MTTQQAPIGSGFEAASTTDDVIAGLDLTGKVAIVTGGYSGLGIETVRVLLKAGANVIVPTRNRAKAEAALAGLPDAELMDLDLSDPASIDAFATAFLAKDLPLHMLINNAAVMASPLMRDGRGNEMQFSTNHLGHFQLTLRLWPALIRAKGARVVAVSSRGHRYSPVHLDDPNFLHREYDPWQAYGQSKTANALFAMALDKRGEAENIRAFSLHPGGILATNLSRHMSAEALQATGYIADDGSPIIDPATGKKTLQQGAATTIWCATNPMLAGKGGVYCEDCDISPLVSADDESLGFYVPGVWPWAVDADQAEKLWALSEEMTGVVLKG</sequence>
<dbReference type="Pfam" id="PF00106">
    <property type="entry name" value="adh_short"/>
    <property type="match status" value="1"/>
</dbReference>